<keyword evidence="4" id="KW-0443">Lipid metabolism</keyword>
<comment type="caution">
    <text evidence="6">The sequence shown here is derived from an EMBL/GenBank/DDBJ whole genome shotgun (WGS) entry which is preliminary data.</text>
</comment>
<evidence type="ECO:0000256" key="4">
    <source>
        <dbReference type="RuleBase" id="RU361267"/>
    </source>
</evidence>
<keyword evidence="2 4" id="KW-0808">Transferase</keyword>
<dbReference type="SUPFAM" id="SSF69593">
    <property type="entry name" value="Glycerol-3-phosphate (1)-acyltransferase"/>
    <property type="match status" value="1"/>
</dbReference>
<dbReference type="EC" id="2.3.1.51" evidence="4"/>
<feature type="domain" description="Phospholipid/glycerol acyltransferase" evidence="5">
    <location>
        <begin position="35"/>
        <end position="151"/>
    </location>
</feature>
<dbReference type="GO" id="GO:0016746">
    <property type="term" value="F:acyltransferase activity"/>
    <property type="evidence" value="ECO:0007669"/>
    <property type="project" value="UniProtKB-KW"/>
</dbReference>
<keyword evidence="4" id="KW-0444">Lipid biosynthesis</keyword>
<accession>A0ABR7HU44</accession>
<dbReference type="EMBL" id="JACOPR010000005">
    <property type="protein sequence ID" value="MBC5731039.1"/>
    <property type="molecule type" value="Genomic_DNA"/>
</dbReference>
<dbReference type="CDD" id="cd07989">
    <property type="entry name" value="LPLAT_AGPAT-like"/>
    <property type="match status" value="1"/>
</dbReference>
<dbReference type="SMART" id="SM00563">
    <property type="entry name" value="PlsC"/>
    <property type="match status" value="1"/>
</dbReference>
<dbReference type="Pfam" id="PF01553">
    <property type="entry name" value="Acyltransferase"/>
    <property type="match status" value="1"/>
</dbReference>
<comment type="similarity">
    <text evidence="1 4">Belongs to the 1-acyl-sn-glycerol-3-phosphate acyltransferase family.</text>
</comment>
<keyword evidence="4" id="KW-0594">Phospholipid biosynthesis</keyword>
<evidence type="ECO:0000256" key="2">
    <source>
        <dbReference type="ARBA" id="ARBA00022679"/>
    </source>
</evidence>
<keyword evidence="4" id="KW-1208">Phospholipid metabolism</keyword>
<comment type="catalytic activity">
    <reaction evidence="4">
        <text>a 1-acyl-sn-glycero-3-phosphate + an acyl-CoA = a 1,2-diacyl-sn-glycero-3-phosphate + CoA</text>
        <dbReference type="Rhea" id="RHEA:19709"/>
        <dbReference type="ChEBI" id="CHEBI:57287"/>
        <dbReference type="ChEBI" id="CHEBI:57970"/>
        <dbReference type="ChEBI" id="CHEBI:58342"/>
        <dbReference type="ChEBI" id="CHEBI:58608"/>
        <dbReference type="EC" id="2.3.1.51"/>
    </reaction>
</comment>
<keyword evidence="7" id="KW-1185">Reference proteome</keyword>
<reference evidence="6 7" key="1">
    <citation type="submission" date="2020-08" db="EMBL/GenBank/DDBJ databases">
        <title>Genome public.</title>
        <authorList>
            <person name="Liu C."/>
            <person name="Sun Q."/>
        </authorList>
    </citation>
    <scope>NUCLEOTIDE SEQUENCE [LARGE SCALE GENOMIC DNA]</scope>
    <source>
        <strain evidence="6 7">New-38</strain>
    </source>
</reference>
<name>A0ABR7HU44_9FIRM</name>
<gene>
    <name evidence="6" type="ORF">H8S34_09385</name>
</gene>
<evidence type="ECO:0000313" key="7">
    <source>
        <dbReference type="Proteomes" id="UP000660021"/>
    </source>
</evidence>
<evidence type="ECO:0000259" key="5">
    <source>
        <dbReference type="SMART" id="SM00563"/>
    </source>
</evidence>
<protein>
    <recommendedName>
        <fullName evidence="4">1-acyl-sn-glycerol-3-phosphate acyltransferase</fullName>
        <ecNumber evidence="4">2.3.1.51</ecNumber>
    </recommendedName>
</protein>
<dbReference type="PANTHER" id="PTHR10434:SF11">
    <property type="entry name" value="1-ACYL-SN-GLYCEROL-3-PHOSPHATE ACYLTRANSFERASE"/>
    <property type="match status" value="1"/>
</dbReference>
<dbReference type="PANTHER" id="PTHR10434">
    <property type="entry name" value="1-ACYL-SN-GLYCEROL-3-PHOSPHATE ACYLTRANSFERASE"/>
    <property type="match status" value="1"/>
</dbReference>
<keyword evidence="3 4" id="KW-0012">Acyltransferase</keyword>
<sequence>MRGWYTFLYCLVYPVFNLVHPGKVIGRENIPDGAVMICCNHTSDSDPLFLCYAFRLKHQIRAMAKIELIRIPVIGWLLSKAGIFGVDRGKSDIGAIKQAMKYLREGEKVLIFPEGTRVRSSRGDVSQPKAGAAMLAVRCGVPILPVYVPEHKRWFRRTPVVIGEAFTPTVATRKGTQEEYEAITADLMARIRALEAQAR</sequence>
<proteinExistence type="inferred from homology"/>
<dbReference type="Proteomes" id="UP000660021">
    <property type="component" value="Unassembled WGS sequence"/>
</dbReference>
<evidence type="ECO:0000256" key="1">
    <source>
        <dbReference type="ARBA" id="ARBA00008655"/>
    </source>
</evidence>
<dbReference type="RefSeq" id="WP_101693136.1">
    <property type="nucleotide sequence ID" value="NZ_JACOPR010000005.1"/>
</dbReference>
<dbReference type="InterPro" id="IPR002123">
    <property type="entry name" value="Plipid/glycerol_acylTrfase"/>
</dbReference>
<dbReference type="NCBIfam" id="TIGR00530">
    <property type="entry name" value="AGP_acyltrn"/>
    <property type="match status" value="1"/>
</dbReference>
<dbReference type="InterPro" id="IPR004552">
    <property type="entry name" value="AGP_acyltrans"/>
</dbReference>
<organism evidence="6 7">
    <name type="scientific">Pseudoflavonifractor hominis</name>
    <dbReference type="NCBI Taxonomy" id="2763059"/>
    <lineage>
        <taxon>Bacteria</taxon>
        <taxon>Bacillati</taxon>
        <taxon>Bacillota</taxon>
        <taxon>Clostridia</taxon>
        <taxon>Eubacteriales</taxon>
        <taxon>Oscillospiraceae</taxon>
        <taxon>Pseudoflavonifractor</taxon>
    </lineage>
</organism>
<evidence type="ECO:0000313" key="6">
    <source>
        <dbReference type="EMBL" id="MBC5731039.1"/>
    </source>
</evidence>
<evidence type="ECO:0000256" key="3">
    <source>
        <dbReference type="ARBA" id="ARBA00023315"/>
    </source>
</evidence>
<comment type="domain">
    <text evidence="4">The HXXXXD motif is essential for acyltransferase activity and may constitute the binding site for the phosphate moiety of the glycerol-3-phosphate.</text>
</comment>